<dbReference type="PANTHER" id="PTHR45757:SF14">
    <property type="entry name" value="MAJOR FACILITATOR SUPERFAMILY (MFS) PROFILE DOMAIN-CONTAINING PROTEIN"/>
    <property type="match status" value="1"/>
</dbReference>
<dbReference type="EnsemblMetazoa" id="CJA00029.1">
    <property type="protein sequence ID" value="CJA00029.1"/>
    <property type="gene ID" value="WBGene00119233"/>
</dbReference>
<feature type="domain" description="Major facilitator superfamily (MFS) profile" evidence="3">
    <location>
        <begin position="1"/>
        <end position="402"/>
    </location>
</feature>
<evidence type="ECO:0000313" key="4">
    <source>
        <dbReference type="EnsemblMetazoa" id="CJA00029.1"/>
    </source>
</evidence>
<dbReference type="PANTHER" id="PTHR45757">
    <property type="entry name" value="PROTEIN CBG23364-RELATED"/>
    <property type="match status" value="1"/>
</dbReference>
<dbReference type="Gene3D" id="1.20.1250.20">
    <property type="entry name" value="MFS general substrate transporter like domains"/>
    <property type="match status" value="2"/>
</dbReference>
<keyword evidence="2" id="KW-0472">Membrane</keyword>
<reference evidence="4" key="2">
    <citation type="submission" date="2022-06" db="UniProtKB">
        <authorList>
            <consortium name="EnsemblMetazoa"/>
        </authorList>
    </citation>
    <scope>IDENTIFICATION</scope>
    <source>
        <strain evidence="4">DF5081</strain>
    </source>
</reference>
<dbReference type="AlphaFoldDB" id="A0A8R1HGR9"/>
<reference evidence="5" key="1">
    <citation type="submission" date="2010-08" db="EMBL/GenBank/DDBJ databases">
        <authorList>
            <consortium name="Caenorhabditis japonica Sequencing Consortium"/>
            <person name="Wilson R.K."/>
        </authorList>
    </citation>
    <scope>NUCLEOTIDE SEQUENCE [LARGE SCALE GENOMIC DNA]</scope>
    <source>
        <strain evidence="5">DF5081</strain>
    </source>
</reference>
<dbReference type="PROSITE" id="PS50850">
    <property type="entry name" value="MFS"/>
    <property type="match status" value="1"/>
</dbReference>
<feature type="transmembrane region" description="Helical" evidence="2">
    <location>
        <begin position="249"/>
        <end position="270"/>
    </location>
</feature>
<feature type="transmembrane region" description="Helical" evidence="2">
    <location>
        <begin position="342"/>
        <end position="365"/>
    </location>
</feature>
<organism evidence="4 5">
    <name type="scientific">Caenorhabditis japonica</name>
    <dbReference type="NCBI Taxonomy" id="281687"/>
    <lineage>
        <taxon>Eukaryota</taxon>
        <taxon>Metazoa</taxon>
        <taxon>Ecdysozoa</taxon>
        <taxon>Nematoda</taxon>
        <taxon>Chromadorea</taxon>
        <taxon>Rhabditida</taxon>
        <taxon>Rhabditina</taxon>
        <taxon>Rhabditomorpha</taxon>
        <taxon>Rhabditoidea</taxon>
        <taxon>Rhabditidae</taxon>
        <taxon>Peloderinae</taxon>
        <taxon>Caenorhabditis</taxon>
    </lineage>
</organism>
<feature type="transmembrane region" description="Helical" evidence="2">
    <location>
        <begin position="309"/>
        <end position="330"/>
    </location>
</feature>
<evidence type="ECO:0000256" key="1">
    <source>
        <dbReference type="ARBA" id="ARBA00004141"/>
    </source>
</evidence>
<feature type="transmembrane region" description="Helical" evidence="2">
    <location>
        <begin position="56"/>
        <end position="74"/>
    </location>
</feature>
<evidence type="ECO:0000259" key="3">
    <source>
        <dbReference type="PROSITE" id="PS50850"/>
    </source>
</evidence>
<name>A0A8R1HGR9_CAEJA</name>
<proteinExistence type="predicted"/>
<evidence type="ECO:0000256" key="2">
    <source>
        <dbReference type="SAM" id="Phobius"/>
    </source>
</evidence>
<evidence type="ECO:0000313" key="5">
    <source>
        <dbReference type="Proteomes" id="UP000005237"/>
    </source>
</evidence>
<feature type="transmembrane region" description="Helical" evidence="2">
    <location>
        <begin position="80"/>
        <end position="104"/>
    </location>
</feature>
<feature type="transmembrane region" description="Helical" evidence="2">
    <location>
        <begin position="211"/>
        <end position="237"/>
    </location>
</feature>
<sequence>MKNDMTDAVPDANGTLRSIFDYTSSEKKWIMWAVALGTMIGTTPINMLYVKFGARVPFLVAGLTSIISTGLIPWAAQWNYWLLILLRFVQGLAYSADFAAIGLITVRWAPLTETATFIAVLTSFTGISSTATNSVTGLICESSLGWRWSYYLHAAVGLFLFALWYIIYIDHPQDTNRVSSKELTKIEKSKSAAHLEKSTDVPYRKLLSSPVIWCVWLNAFFEMSAVIVCTTYMPIYFHEVLKFGVAETGFWVAFVLFVWLPVRYVAAIMSDKIKFVGEKAKIMVFNTIAVGGTGAIFSTIGFIPIEQKYWSVAAFTITMCCVGVNSGGFYKCGVLYARQYSHVVIAAIQWTKCVALFSAPAMVSIFVATESERTQWIGVYLVFGGLMIITTFVSYFILTDQPAEWTNTDGEVTCKA</sequence>
<dbReference type="InterPro" id="IPR020846">
    <property type="entry name" value="MFS_dom"/>
</dbReference>
<feature type="transmembrane region" description="Helical" evidence="2">
    <location>
        <begin position="116"/>
        <end position="136"/>
    </location>
</feature>
<feature type="transmembrane region" description="Helical" evidence="2">
    <location>
        <begin position="148"/>
        <end position="167"/>
    </location>
</feature>
<feature type="transmembrane region" description="Helical" evidence="2">
    <location>
        <begin position="282"/>
        <end position="303"/>
    </location>
</feature>
<feature type="transmembrane region" description="Helical" evidence="2">
    <location>
        <begin position="29"/>
        <end position="49"/>
    </location>
</feature>
<dbReference type="SUPFAM" id="SSF103473">
    <property type="entry name" value="MFS general substrate transporter"/>
    <property type="match status" value="1"/>
</dbReference>
<protein>
    <submittedName>
        <fullName evidence="4">MFS domain-containing protein</fullName>
    </submittedName>
</protein>
<keyword evidence="2" id="KW-0812">Transmembrane</keyword>
<dbReference type="Proteomes" id="UP000005237">
    <property type="component" value="Unassembled WGS sequence"/>
</dbReference>
<dbReference type="GO" id="GO:0016020">
    <property type="term" value="C:membrane"/>
    <property type="evidence" value="ECO:0007669"/>
    <property type="project" value="UniProtKB-SubCell"/>
</dbReference>
<dbReference type="Pfam" id="PF07690">
    <property type="entry name" value="MFS_1"/>
    <property type="match status" value="1"/>
</dbReference>
<keyword evidence="2" id="KW-1133">Transmembrane helix</keyword>
<keyword evidence="5" id="KW-1185">Reference proteome</keyword>
<dbReference type="InterPro" id="IPR011701">
    <property type="entry name" value="MFS"/>
</dbReference>
<feature type="transmembrane region" description="Helical" evidence="2">
    <location>
        <begin position="377"/>
        <end position="398"/>
    </location>
</feature>
<dbReference type="InterPro" id="IPR036259">
    <property type="entry name" value="MFS_trans_sf"/>
</dbReference>
<accession>A0A8R1HGR9</accession>
<comment type="subcellular location">
    <subcellularLocation>
        <location evidence="1">Membrane</location>
        <topology evidence="1">Multi-pass membrane protein</topology>
    </subcellularLocation>
</comment>
<dbReference type="GO" id="GO:0022857">
    <property type="term" value="F:transmembrane transporter activity"/>
    <property type="evidence" value="ECO:0007669"/>
    <property type="project" value="InterPro"/>
</dbReference>